<proteinExistence type="predicted"/>
<organism evidence="2 3">
    <name type="scientific">Panaeolus cyanescens</name>
    <dbReference type="NCBI Taxonomy" id="181874"/>
    <lineage>
        <taxon>Eukaryota</taxon>
        <taxon>Fungi</taxon>
        <taxon>Dikarya</taxon>
        <taxon>Basidiomycota</taxon>
        <taxon>Agaricomycotina</taxon>
        <taxon>Agaricomycetes</taxon>
        <taxon>Agaricomycetidae</taxon>
        <taxon>Agaricales</taxon>
        <taxon>Agaricineae</taxon>
        <taxon>Galeropsidaceae</taxon>
        <taxon>Panaeolus</taxon>
    </lineage>
</organism>
<protein>
    <submittedName>
        <fullName evidence="2">Uncharacterized protein</fullName>
    </submittedName>
</protein>
<feature type="region of interest" description="Disordered" evidence="1">
    <location>
        <begin position="128"/>
        <end position="210"/>
    </location>
</feature>
<evidence type="ECO:0000313" key="3">
    <source>
        <dbReference type="Proteomes" id="UP000284842"/>
    </source>
</evidence>
<gene>
    <name evidence="2" type="ORF">CVT24_010518</name>
</gene>
<comment type="caution">
    <text evidence="2">The sequence shown here is derived from an EMBL/GenBank/DDBJ whole genome shotgun (WGS) entry which is preliminary data.</text>
</comment>
<feature type="compositionally biased region" description="Low complexity" evidence="1">
    <location>
        <begin position="56"/>
        <end position="71"/>
    </location>
</feature>
<dbReference type="EMBL" id="NHTK01005558">
    <property type="protein sequence ID" value="PPQ76572.1"/>
    <property type="molecule type" value="Genomic_DNA"/>
</dbReference>
<evidence type="ECO:0000313" key="2">
    <source>
        <dbReference type="EMBL" id="PPQ76572.1"/>
    </source>
</evidence>
<dbReference type="AlphaFoldDB" id="A0A409WDG7"/>
<feature type="compositionally biased region" description="Low complexity" evidence="1">
    <location>
        <begin position="159"/>
        <end position="175"/>
    </location>
</feature>
<dbReference type="Proteomes" id="UP000284842">
    <property type="component" value="Unassembled WGS sequence"/>
</dbReference>
<feature type="region of interest" description="Disordered" evidence="1">
    <location>
        <begin position="1"/>
        <end position="108"/>
    </location>
</feature>
<feature type="compositionally biased region" description="Pro residues" evidence="1">
    <location>
        <begin position="72"/>
        <end position="81"/>
    </location>
</feature>
<keyword evidence="3" id="KW-1185">Reference proteome</keyword>
<name>A0A409WDG7_9AGAR</name>
<feature type="compositionally biased region" description="Polar residues" evidence="1">
    <location>
        <begin position="19"/>
        <end position="31"/>
    </location>
</feature>
<feature type="compositionally biased region" description="Acidic residues" evidence="1">
    <location>
        <begin position="33"/>
        <end position="44"/>
    </location>
</feature>
<accession>A0A409WDG7</accession>
<dbReference type="InParanoid" id="A0A409WDG7"/>
<feature type="compositionally biased region" description="Basic residues" evidence="1">
    <location>
        <begin position="182"/>
        <end position="192"/>
    </location>
</feature>
<reference evidence="2 3" key="1">
    <citation type="journal article" date="2018" name="Evol. Lett.">
        <title>Horizontal gene cluster transfer increased hallucinogenic mushroom diversity.</title>
        <authorList>
            <person name="Reynolds H.T."/>
            <person name="Vijayakumar V."/>
            <person name="Gluck-Thaler E."/>
            <person name="Korotkin H.B."/>
            <person name="Matheny P.B."/>
            <person name="Slot J.C."/>
        </authorList>
    </citation>
    <scope>NUCLEOTIDE SEQUENCE [LARGE SCALE GENOMIC DNA]</scope>
    <source>
        <strain evidence="2 3">2629</strain>
    </source>
</reference>
<feature type="compositionally biased region" description="Basic and acidic residues" evidence="1">
    <location>
        <begin position="134"/>
        <end position="157"/>
    </location>
</feature>
<sequence>MGDTANNPINIDMLDDSLSDGNTSPLGTRQQTPEDDDGHEDDAEMLCVEDLVMPCSPSSAPMAPTAATSPPTTSPPTPPLLQPGRRVRSRLEDEAPVSRPNEGSSQLRIEDFFVEGTQRLWVEEIEESLEEEREQQAAERNRITAMQRRAEREDRASRARYAQQAVARQRLQPTQARDRAATRVRRRPRTRNAPHDDDPPPAYHTLFPDR</sequence>
<evidence type="ECO:0000256" key="1">
    <source>
        <dbReference type="SAM" id="MobiDB-lite"/>
    </source>
</evidence>